<dbReference type="Gene3D" id="2.30.110.10">
    <property type="entry name" value="Electron Transport, Fmn-binding Protein, Chain A"/>
    <property type="match status" value="1"/>
</dbReference>
<evidence type="ECO:0000256" key="3">
    <source>
        <dbReference type="SAM" id="MobiDB-lite"/>
    </source>
</evidence>
<dbReference type="GO" id="GO:0042602">
    <property type="term" value="F:riboflavin reductase (NADPH) activity"/>
    <property type="evidence" value="ECO:0007669"/>
    <property type="project" value="TreeGrafter"/>
</dbReference>
<dbReference type="Pfam" id="PF01613">
    <property type="entry name" value="Flavin_Reduct"/>
    <property type="match status" value="1"/>
</dbReference>
<feature type="domain" description="Flavin reductase like" evidence="4">
    <location>
        <begin position="27"/>
        <end position="180"/>
    </location>
</feature>
<gene>
    <name evidence="5" type="ORF">IM660_02795</name>
</gene>
<evidence type="ECO:0000313" key="5">
    <source>
        <dbReference type="EMBL" id="QOR71249.1"/>
    </source>
</evidence>
<keyword evidence="6" id="KW-1185">Reference proteome</keyword>
<dbReference type="PANTHER" id="PTHR30466:SF11">
    <property type="entry name" value="FLAVIN-DEPENDENT MONOOXYGENASE, REDUCTASE SUBUNIT HSAB"/>
    <property type="match status" value="1"/>
</dbReference>
<dbReference type="InterPro" id="IPR002563">
    <property type="entry name" value="Flavin_Rdtase-like_dom"/>
</dbReference>
<evidence type="ECO:0000259" key="4">
    <source>
        <dbReference type="SMART" id="SM00903"/>
    </source>
</evidence>
<keyword evidence="2" id="KW-0560">Oxidoreductase</keyword>
<evidence type="ECO:0000256" key="2">
    <source>
        <dbReference type="ARBA" id="ARBA00023002"/>
    </source>
</evidence>
<accession>A0A7M1SUI5</accession>
<evidence type="ECO:0000313" key="6">
    <source>
        <dbReference type="Proteomes" id="UP000593758"/>
    </source>
</evidence>
<reference evidence="5 6" key="1">
    <citation type="submission" date="2020-10" db="EMBL/GenBank/DDBJ databases">
        <title>Haloactinobacterium sp. RN3S43, a bacterium isolated from saline soil.</title>
        <authorList>
            <person name="Sun J.-Q."/>
        </authorList>
    </citation>
    <scope>NUCLEOTIDE SEQUENCE [LARGE SCALE GENOMIC DNA]</scope>
    <source>
        <strain evidence="5 6">RN3S43</strain>
    </source>
</reference>
<dbReference type="PANTHER" id="PTHR30466">
    <property type="entry name" value="FLAVIN REDUCTASE"/>
    <property type="match status" value="1"/>
</dbReference>
<dbReference type="KEGG" id="halt:IM660_02795"/>
<dbReference type="Proteomes" id="UP000593758">
    <property type="component" value="Chromosome"/>
</dbReference>
<dbReference type="InterPro" id="IPR012349">
    <property type="entry name" value="Split_barrel_FMN-bd"/>
</dbReference>
<dbReference type="AlphaFoldDB" id="A0A7M1SUI5"/>
<protein>
    <submittedName>
        <fullName evidence="5">Flavin reductase</fullName>
    </submittedName>
</protein>
<evidence type="ECO:0000256" key="1">
    <source>
        <dbReference type="ARBA" id="ARBA00008898"/>
    </source>
</evidence>
<comment type="similarity">
    <text evidence="1">Belongs to the non-flavoprotein flavin reductase family.</text>
</comment>
<organism evidence="5 6">
    <name type="scientific">Ruania alkalisoli</name>
    <dbReference type="NCBI Taxonomy" id="2779775"/>
    <lineage>
        <taxon>Bacteria</taxon>
        <taxon>Bacillati</taxon>
        <taxon>Actinomycetota</taxon>
        <taxon>Actinomycetes</taxon>
        <taxon>Micrococcales</taxon>
        <taxon>Ruaniaceae</taxon>
        <taxon>Ruania</taxon>
    </lineage>
</organism>
<dbReference type="SMART" id="SM00903">
    <property type="entry name" value="Flavin_Reduct"/>
    <property type="match status" value="1"/>
</dbReference>
<dbReference type="EMBL" id="CP063169">
    <property type="protein sequence ID" value="QOR71249.1"/>
    <property type="molecule type" value="Genomic_DNA"/>
</dbReference>
<name>A0A7M1SUI5_9MICO</name>
<feature type="compositionally biased region" description="Basic and acidic residues" evidence="3">
    <location>
        <begin position="9"/>
        <end position="18"/>
    </location>
</feature>
<sequence>MTVTARPAHHVDSHETQERSAQFRRAMSTLPAGVCVITTADSEGTPSGLTVSTGFSVSVTPPMFGLCIDLRARTLPVLLQRGAFVANILHGDAEEAAAVFASRAIDKFDRTGYTRTGTGLPWLDRHAAHAVECTINSTTEAGDHLLIVGAVGAVHASPGSAGTPGTAQSMLAYGDRAFHRLPRLP</sequence>
<proteinExistence type="inferred from homology"/>
<dbReference type="GO" id="GO:0010181">
    <property type="term" value="F:FMN binding"/>
    <property type="evidence" value="ECO:0007669"/>
    <property type="project" value="InterPro"/>
</dbReference>
<dbReference type="SUPFAM" id="SSF50475">
    <property type="entry name" value="FMN-binding split barrel"/>
    <property type="match status" value="1"/>
</dbReference>
<dbReference type="InterPro" id="IPR050268">
    <property type="entry name" value="NADH-dep_flavin_reductase"/>
</dbReference>
<dbReference type="RefSeq" id="WP_193497914.1">
    <property type="nucleotide sequence ID" value="NZ_CP063169.1"/>
</dbReference>
<feature type="region of interest" description="Disordered" evidence="3">
    <location>
        <begin position="1"/>
        <end position="20"/>
    </location>
</feature>